<evidence type="ECO:0000256" key="1">
    <source>
        <dbReference type="SAM" id="Phobius"/>
    </source>
</evidence>
<dbReference type="PANTHER" id="PTHR45138:SF9">
    <property type="entry name" value="DIGUANYLATE CYCLASE DGCM-RELATED"/>
    <property type="match status" value="1"/>
</dbReference>
<dbReference type="KEGG" id="vhl:BME96_17575"/>
<keyword evidence="1" id="KW-0812">Transmembrane</keyword>
<sequence>MRNVRIFIICIFIASLVIAFSYGHITVEKKVFLNALFLFWLFSSLYSHLNIVVKKGNVNMDHGISYGLALALFAGPLGLFLFEFVQRFIVYAGRKIAGTADPDEFLHTFYNIGAFTLNNSIAFFLFTICYPYVEPVPFGFWLLIILLVIVVALLSDSFLILIFSFTGELKGLKDAIDFIKSRNVLDMGKTAFSNGLLFILLLEQKWEMIIALFLLNYLVSRSFINKSKSIKNKMERDKFEQMAYTDFLTNVHNRAFMDKKMSELDQTSEQIGIIVADIDTFKRINDTYNHAVGDQVIKHFASVLQSSISEEDCLFRSGGEEFTIFLRNKTYQECVQFVHGIREKVERTKVTAEYHANKITISYTASFGLFYFLTGQEMEIMKAYIQADQLLLHSKQLGRNKVSTKHAEGALPSSVSYIPTN</sequence>
<feature type="domain" description="GGDEF" evidence="2">
    <location>
        <begin position="269"/>
        <end position="407"/>
    </location>
</feature>
<accession>A0AAC9NLU9</accession>
<reference evidence="3 4" key="1">
    <citation type="submission" date="2016-11" db="EMBL/GenBank/DDBJ databases">
        <title>Complete genome sequencing of Virgibacillus halodenitrificans PDB-F2.</title>
        <authorList>
            <person name="Sun Z."/>
            <person name="Zhou Y."/>
            <person name="Li H."/>
        </authorList>
    </citation>
    <scope>NUCLEOTIDE SEQUENCE [LARGE SCALE GENOMIC DNA]</scope>
    <source>
        <strain evidence="3 4">PDB-F2</strain>
    </source>
</reference>
<evidence type="ECO:0000313" key="3">
    <source>
        <dbReference type="EMBL" id="APC49897.1"/>
    </source>
</evidence>
<dbReference type="PROSITE" id="PS50887">
    <property type="entry name" value="GGDEF"/>
    <property type="match status" value="1"/>
</dbReference>
<name>A0AAC9NLU9_VIRHA</name>
<dbReference type="InterPro" id="IPR029787">
    <property type="entry name" value="Nucleotide_cyclase"/>
</dbReference>
<dbReference type="SUPFAM" id="SSF55073">
    <property type="entry name" value="Nucleotide cyclase"/>
    <property type="match status" value="1"/>
</dbReference>
<feature type="transmembrane region" description="Helical" evidence="1">
    <location>
        <begin position="109"/>
        <end position="133"/>
    </location>
</feature>
<dbReference type="Gene3D" id="3.30.70.270">
    <property type="match status" value="1"/>
</dbReference>
<dbReference type="AlphaFoldDB" id="A0AAC9NLU9"/>
<feature type="transmembrane region" description="Helical" evidence="1">
    <location>
        <begin position="139"/>
        <end position="163"/>
    </location>
</feature>
<proteinExistence type="predicted"/>
<dbReference type="EMBL" id="CP017962">
    <property type="protein sequence ID" value="APC49897.1"/>
    <property type="molecule type" value="Genomic_DNA"/>
</dbReference>
<dbReference type="Pfam" id="PF00990">
    <property type="entry name" value="GGDEF"/>
    <property type="match status" value="1"/>
</dbReference>
<dbReference type="InterPro" id="IPR000160">
    <property type="entry name" value="GGDEF_dom"/>
</dbReference>
<dbReference type="InterPro" id="IPR050469">
    <property type="entry name" value="Diguanylate_Cyclase"/>
</dbReference>
<dbReference type="GeneID" id="71516223"/>
<dbReference type="SMART" id="SM00267">
    <property type="entry name" value="GGDEF"/>
    <property type="match status" value="1"/>
</dbReference>
<dbReference type="NCBIfam" id="TIGR00254">
    <property type="entry name" value="GGDEF"/>
    <property type="match status" value="1"/>
</dbReference>
<protein>
    <submittedName>
        <fullName evidence="3">GGDEF domain-containing protein</fullName>
    </submittedName>
</protein>
<keyword evidence="1" id="KW-1133">Transmembrane helix</keyword>
<gene>
    <name evidence="3" type="ORF">BME96_17575</name>
</gene>
<dbReference type="CDD" id="cd01949">
    <property type="entry name" value="GGDEF"/>
    <property type="match status" value="1"/>
</dbReference>
<evidence type="ECO:0000313" key="4">
    <source>
        <dbReference type="Proteomes" id="UP000182945"/>
    </source>
</evidence>
<evidence type="ECO:0000259" key="2">
    <source>
        <dbReference type="PROSITE" id="PS50887"/>
    </source>
</evidence>
<feature type="transmembrane region" description="Helical" evidence="1">
    <location>
        <begin position="6"/>
        <end position="25"/>
    </location>
</feature>
<organism evidence="3 4">
    <name type="scientific">Virgibacillus halodenitrificans</name>
    <name type="common">Bacillus halodenitrificans</name>
    <dbReference type="NCBI Taxonomy" id="1482"/>
    <lineage>
        <taxon>Bacteria</taxon>
        <taxon>Bacillati</taxon>
        <taxon>Bacillota</taxon>
        <taxon>Bacilli</taxon>
        <taxon>Bacillales</taxon>
        <taxon>Bacillaceae</taxon>
        <taxon>Virgibacillus</taxon>
    </lineage>
</organism>
<dbReference type="Proteomes" id="UP000182945">
    <property type="component" value="Chromosome"/>
</dbReference>
<feature type="transmembrane region" description="Helical" evidence="1">
    <location>
        <begin position="64"/>
        <end position="85"/>
    </location>
</feature>
<dbReference type="InterPro" id="IPR043128">
    <property type="entry name" value="Rev_trsase/Diguanyl_cyclase"/>
</dbReference>
<dbReference type="PANTHER" id="PTHR45138">
    <property type="entry name" value="REGULATORY COMPONENTS OF SENSORY TRANSDUCTION SYSTEM"/>
    <property type="match status" value="1"/>
</dbReference>
<dbReference type="GO" id="GO:0052621">
    <property type="term" value="F:diguanylate cyclase activity"/>
    <property type="evidence" value="ECO:0007669"/>
    <property type="project" value="TreeGrafter"/>
</dbReference>
<keyword evidence="1" id="KW-0472">Membrane</keyword>
<feature type="transmembrane region" description="Helical" evidence="1">
    <location>
        <begin position="32"/>
        <end position="52"/>
    </location>
</feature>
<dbReference type="RefSeq" id="WP_071649789.1">
    <property type="nucleotide sequence ID" value="NZ_CP017962.1"/>
</dbReference>